<dbReference type="EC" id="3.4.-.-" evidence="6"/>
<evidence type="ECO:0000256" key="5">
    <source>
        <dbReference type="ARBA" id="ARBA00022997"/>
    </source>
</evidence>
<name>A0A0C1PN42_9LACO</name>
<comment type="similarity">
    <text evidence="2 6">Belongs to the peptidase C69 family.</text>
</comment>
<dbReference type="Pfam" id="PF03577">
    <property type="entry name" value="Peptidase_C69"/>
    <property type="match status" value="1"/>
</dbReference>
<dbReference type="NCBIfam" id="NF033678">
    <property type="entry name" value="C69_fam_dipept"/>
    <property type="match status" value="1"/>
</dbReference>
<dbReference type="Proteomes" id="UP000031397">
    <property type="component" value="Unassembled WGS sequence"/>
</dbReference>
<keyword evidence="5 6" id="KW-0224">Dipeptidase</keyword>
<evidence type="ECO:0000313" key="10">
    <source>
        <dbReference type="Proteomes" id="UP000327194"/>
    </source>
</evidence>
<dbReference type="InterPro" id="IPR047804">
    <property type="entry name" value="C69_dipept_A-like"/>
</dbReference>
<evidence type="ECO:0000313" key="9">
    <source>
        <dbReference type="Proteomes" id="UP000031397"/>
    </source>
</evidence>
<evidence type="ECO:0000256" key="6">
    <source>
        <dbReference type="RuleBase" id="RU364089"/>
    </source>
</evidence>
<dbReference type="EMBL" id="CP045562">
    <property type="protein sequence ID" value="QFX92623.1"/>
    <property type="molecule type" value="Genomic_DNA"/>
</dbReference>
<reference evidence="8 10" key="2">
    <citation type="submission" date="2019-10" db="EMBL/GenBank/DDBJ databases">
        <title>Genome sequencing of Lactobacillus fructivorans.</title>
        <authorList>
            <person name="Kim K."/>
        </authorList>
    </citation>
    <scope>NUCLEOTIDE SEQUENCE [LARGE SCALE GENOMIC DNA]</scope>
    <source>
        <strain evidence="8 10">LF543</strain>
    </source>
</reference>
<dbReference type="EMBL" id="JOJZ01000010">
    <property type="protein sequence ID" value="KID42177.1"/>
    <property type="molecule type" value="Genomic_DNA"/>
</dbReference>
<dbReference type="GO" id="GO:0016805">
    <property type="term" value="F:dipeptidase activity"/>
    <property type="evidence" value="ECO:0007669"/>
    <property type="project" value="UniProtKB-KW"/>
</dbReference>
<dbReference type="InterPro" id="IPR005322">
    <property type="entry name" value="Peptidase_C69"/>
</dbReference>
<evidence type="ECO:0000313" key="8">
    <source>
        <dbReference type="EMBL" id="QFX92623.1"/>
    </source>
</evidence>
<keyword evidence="9" id="KW-1185">Reference proteome</keyword>
<dbReference type="PANTHER" id="PTHR12994">
    <property type="entry name" value="SECERNIN"/>
    <property type="match status" value="1"/>
</dbReference>
<dbReference type="STRING" id="1614.IV37_GL000249"/>
<evidence type="ECO:0000256" key="3">
    <source>
        <dbReference type="ARBA" id="ARBA00022670"/>
    </source>
</evidence>
<keyword evidence="3 6" id="KW-0645">Protease</keyword>
<evidence type="ECO:0000256" key="2">
    <source>
        <dbReference type="ARBA" id="ARBA00007225"/>
    </source>
</evidence>
<dbReference type="KEGG" id="lfv:LF543_03210"/>
<dbReference type="RefSeq" id="WP_010021492.1">
    <property type="nucleotide sequence ID" value="NZ_AZDS01000001.1"/>
</dbReference>
<dbReference type="PANTHER" id="PTHR12994:SF17">
    <property type="entry name" value="LD30995P"/>
    <property type="match status" value="1"/>
</dbReference>
<dbReference type="GO" id="GO:0006508">
    <property type="term" value="P:proteolysis"/>
    <property type="evidence" value="ECO:0007669"/>
    <property type="project" value="UniProtKB-KW"/>
</dbReference>
<comment type="catalytic activity">
    <reaction evidence="1">
        <text>an L-aminoacyl-L-amino acid + H2O = 2 an L-alpha-amino acid</text>
        <dbReference type="Rhea" id="RHEA:48940"/>
        <dbReference type="ChEBI" id="CHEBI:15377"/>
        <dbReference type="ChEBI" id="CHEBI:59869"/>
        <dbReference type="ChEBI" id="CHEBI:77460"/>
        <dbReference type="EC" id="3.4.13.19"/>
    </reaction>
</comment>
<dbReference type="AlphaFoldDB" id="A0A0C1PN42"/>
<dbReference type="OrthoDB" id="9764088at2"/>
<keyword evidence="4 6" id="KW-0378">Hydrolase</keyword>
<evidence type="ECO:0000313" key="7">
    <source>
        <dbReference type="EMBL" id="KID42177.1"/>
    </source>
</evidence>
<dbReference type="Proteomes" id="UP000327194">
    <property type="component" value="Chromosome"/>
</dbReference>
<reference evidence="7 9" key="1">
    <citation type="submission" date="2014-06" db="EMBL/GenBank/DDBJ databases">
        <title>Functional and comparative genomic analyses of the Drosophila gut microbiota identify candidate symbiosis factors.</title>
        <authorList>
            <person name="Newell P.D."/>
            <person name="Chaston J.M."/>
            <person name="Douglas A.E."/>
        </authorList>
    </citation>
    <scope>NUCLEOTIDE SEQUENCE [LARGE SCALE GENOMIC DNA]</scope>
    <source>
        <strain evidence="7 9">DmCS_002</strain>
    </source>
</reference>
<dbReference type="MEROPS" id="C69.001"/>
<dbReference type="Gene3D" id="3.60.60.10">
    <property type="entry name" value="Penicillin V Acylase, Chain A"/>
    <property type="match status" value="1"/>
</dbReference>
<dbReference type="PATRIC" id="fig|1614.11.peg.257"/>
<sequence>MIHFNEYSACTSILVGKNATVDGSTLIGRNEDAKASWPKRFVVHEHHEYRDNQEFKSTDNGFKMPLPKVRGKYTATPEWTDKEGLFEEDGINEYGVAMSATESTYANPRVLGYDPLVKNGIGEEAMVTVVLPYVHSAREAVSRLGNIIEKYGASENNGVLFSDKDEVWYLEIGSGHQWVAERIPDDHYAVVANQMAIEEVDFNNDDYFMWSPQIYDFVSSNRLNPDRSGFNFRHIFGTHDLSDTYYNTPRVWYGQRMFNPAVKQDPTSQNMPFTRKSETLISELDAQNLLSSHYQGTQFDPLGAGDEADRTKFRPVSLAKTQESHVLQIKPNLPIEIGGIHWLAMGVAAQSTYVPFLEGITDTPEAYKYHVKRDFDPKSAYWIFKLVGILVDPHYLEFGDKLKEVQQTLIEQYEQILKQTDTEASGLNSSELSQLANEASTKSAKLAMRSFKNLGQDLITNSTDFSPLNYHQDLNL</sequence>
<proteinExistence type="inferred from homology"/>
<gene>
    <name evidence="8" type="ORF">LF543_03210</name>
    <name evidence="7" type="ORF">LfDm3_0582</name>
</gene>
<organism evidence="7 9">
    <name type="scientific">Fructilactobacillus fructivorans</name>
    <dbReference type="NCBI Taxonomy" id="1614"/>
    <lineage>
        <taxon>Bacteria</taxon>
        <taxon>Bacillati</taxon>
        <taxon>Bacillota</taxon>
        <taxon>Bacilli</taxon>
        <taxon>Lactobacillales</taxon>
        <taxon>Lactobacillaceae</taxon>
        <taxon>Fructilactobacillus</taxon>
    </lineage>
</organism>
<evidence type="ECO:0000256" key="1">
    <source>
        <dbReference type="ARBA" id="ARBA00001670"/>
    </source>
</evidence>
<dbReference type="GO" id="GO:0070004">
    <property type="term" value="F:cysteine-type exopeptidase activity"/>
    <property type="evidence" value="ECO:0007669"/>
    <property type="project" value="InterPro"/>
</dbReference>
<protein>
    <recommendedName>
        <fullName evidence="6">Dipeptidase</fullName>
        <ecNumber evidence="6">3.4.-.-</ecNumber>
    </recommendedName>
</protein>
<dbReference type="GeneID" id="74913268"/>
<evidence type="ECO:0000256" key="4">
    <source>
        <dbReference type="ARBA" id="ARBA00022801"/>
    </source>
</evidence>
<accession>A0A0C1PN42</accession>